<dbReference type="EMBL" id="NPIC01000003">
    <property type="protein sequence ID" value="RDL38052.1"/>
    <property type="molecule type" value="Genomic_DNA"/>
</dbReference>
<evidence type="ECO:0000313" key="3">
    <source>
        <dbReference type="Proteomes" id="UP000254866"/>
    </source>
</evidence>
<feature type="compositionally biased region" description="Polar residues" evidence="1">
    <location>
        <begin position="12"/>
        <end position="22"/>
    </location>
</feature>
<accession>A0A370TR95</accession>
<gene>
    <name evidence="2" type="ORF">BP5553_05485</name>
</gene>
<feature type="compositionally biased region" description="Basic residues" evidence="1">
    <location>
        <begin position="558"/>
        <end position="569"/>
    </location>
</feature>
<organism evidence="2 3">
    <name type="scientific">Venustampulla echinocandica</name>
    <dbReference type="NCBI Taxonomy" id="2656787"/>
    <lineage>
        <taxon>Eukaryota</taxon>
        <taxon>Fungi</taxon>
        <taxon>Dikarya</taxon>
        <taxon>Ascomycota</taxon>
        <taxon>Pezizomycotina</taxon>
        <taxon>Leotiomycetes</taxon>
        <taxon>Helotiales</taxon>
        <taxon>Pleuroascaceae</taxon>
        <taxon>Venustampulla</taxon>
    </lineage>
</organism>
<evidence type="ECO:0000256" key="1">
    <source>
        <dbReference type="SAM" id="MobiDB-lite"/>
    </source>
</evidence>
<dbReference type="GeneID" id="43598334"/>
<reference evidence="2 3" key="1">
    <citation type="journal article" date="2018" name="IMA Fungus">
        <title>IMA Genome-F 9: Draft genome sequence of Annulohypoxylon stygium, Aspergillus mulundensis, Berkeleyomyces basicola (syn. Thielaviopsis basicola), Ceratocystis smalleyi, two Cercospora beticola strains, Coleophoma cylindrospora, Fusarium fracticaudum, Phialophora cf. hyalina, and Morchella septimelata.</title>
        <authorList>
            <person name="Wingfield B.D."/>
            <person name="Bills G.F."/>
            <person name="Dong Y."/>
            <person name="Huang W."/>
            <person name="Nel W.J."/>
            <person name="Swalarsk-Parry B.S."/>
            <person name="Vaghefi N."/>
            <person name="Wilken P.M."/>
            <person name="An Z."/>
            <person name="de Beer Z.W."/>
            <person name="De Vos L."/>
            <person name="Chen L."/>
            <person name="Duong T.A."/>
            <person name="Gao Y."/>
            <person name="Hammerbacher A."/>
            <person name="Kikkert J.R."/>
            <person name="Li Y."/>
            <person name="Li H."/>
            <person name="Li K."/>
            <person name="Li Q."/>
            <person name="Liu X."/>
            <person name="Ma X."/>
            <person name="Naidoo K."/>
            <person name="Pethybridge S.J."/>
            <person name="Sun J."/>
            <person name="Steenkamp E.T."/>
            <person name="van der Nest M.A."/>
            <person name="van Wyk S."/>
            <person name="Wingfield M.J."/>
            <person name="Xiong C."/>
            <person name="Yue Q."/>
            <person name="Zhang X."/>
        </authorList>
    </citation>
    <scope>NUCLEOTIDE SEQUENCE [LARGE SCALE GENOMIC DNA]</scope>
    <source>
        <strain evidence="2 3">BP 5553</strain>
    </source>
</reference>
<name>A0A370TR95_9HELO</name>
<proteinExistence type="predicted"/>
<dbReference type="Proteomes" id="UP000254866">
    <property type="component" value="Unassembled WGS sequence"/>
</dbReference>
<dbReference type="RefSeq" id="XP_031870708.1">
    <property type="nucleotide sequence ID" value="XM_032014108.1"/>
</dbReference>
<sequence length="577" mass="64512">MKSCGAAALPSQLKSASHTLTTPASKLTTSAALTSESGLLKAGPVVKTSAVALARKPNFGPLKPMEVTPLSTGTGEPYSSRLVRRESRTRKSFGRATAASGHNRLDGWLWPPEIGCDLNETSGSSGQVKRQGYSNEKTTAIKKYDGDGPEFEETQGRSKRARYENTVGQDMHDEIQLEKKENELFDLDAYEAQLDISRLPSPLEQSPSNVQKEGDGQSENKKMMDWDDCGYDIMDNDDGAGGIDKHDDEEEEDLCVASFSHTIICLQHINDPRAETTSISCPNYKQQHTHYDGGGCDCKIGRATVSEDRECVYKQRNRGKSFSFEERDTDHGEGIRYLLWRGDLGYGPRWKTEVRRLIERESEMIAVESGNMERERLRWVAVKEAMVAGMDTGVDQGTEATAERKGGIERGGIADGAIENTGGLATEEIRGVPKQEMLNIKMEDDEDISSLLARVEMVGTAEDEIIDVKVEDDKDMPKTKDTLWSLPANRTAAEWRQAMDATRSDCLRGLSIKKTKGERRRWQQLRNQAFTMMKRGDSRDVNQIVLELNDEKFERPPPRVRKRQGKRKGHGNDRNKL</sequence>
<feature type="region of interest" description="Disordered" evidence="1">
    <location>
        <begin position="1"/>
        <end position="22"/>
    </location>
</feature>
<feature type="region of interest" description="Disordered" evidence="1">
    <location>
        <begin position="64"/>
        <end position="98"/>
    </location>
</feature>
<keyword evidence="3" id="KW-1185">Reference proteome</keyword>
<dbReference type="AlphaFoldDB" id="A0A370TR95"/>
<feature type="region of interest" description="Disordered" evidence="1">
    <location>
        <begin position="549"/>
        <end position="577"/>
    </location>
</feature>
<feature type="region of interest" description="Disordered" evidence="1">
    <location>
        <begin position="199"/>
        <end position="220"/>
    </location>
</feature>
<evidence type="ECO:0000313" key="2">
    <source>
        <dbReference type="EMBL" id="RDL38052.1"/>
    </source>
</evidence>
<comment type="caution">
    <text evidence="2">The sequence shown here is derived from an EMBL/GenBank/DDBJ whole genome shotgun (WGS) entry which is preliminary data.</text>
</comment>
<feature type="region of interest" description="Disordered" evidence="1">
    <location>
        <begin position="141"/>
        <end position="162"/>
    </location>
</feature>
<protein>
    <submittedName>
        <fullName evidence="2">Uncharacterized protein</fullName>
    </submittedName>
</protein>